<dbReference type="SUPFAM" id="SSF47762">
    <property type="entry name" value="PAH2 domain"/>
    <property type="match status" value="1"/>
</dbReference>
<evidence type="ECO:0008006" key="7">
    <source>
        <dbReference type="Google" id="ProtNLM"/>
    </source>
</evidence>
<accession>A0A6A4H2P5</accession>
<dbReference type="FunFam" id="1.20.1160.11:FF:000001">
    <property type="entry name" value="Paired amphipathic helix protein Sin3"/>
    <property type="match status" value="1"/>
</dbReference>
<dbReference type="Proteomes" id="UP000799118">
    <property type="component" value="Unassembled WGS sequence"/>
</dbReference>
<evidence type="ECO:0000313" key="5">
    <source>
        <dbReference type="EMBL" id="KAE9392489.1"/>
    </source>
</evidence>
<dbReference type="OrthoDB" id="10265969at2759"/>
<dbReference type="GO" id="GO:0000122">
    <property type="term" value="P:negative regulation of transcription by RNA polymerase II"/>
    <property type="evidence" value="ECO:0007669"/>
    <property type="project" value="TreeGrafter"/>
</dbReference>
<sequence length="117" mass="13181">MALPSSESMPVRPTFSWGDPRPVNAQNALDYLDKIKSEVNHPDDYSQFLAIMQDFKRQRIDTMGVIKRVAALFQGYPALIQGFNIFLPVGYNIECSSETDDVTVNTPEGATVIRRTR</sequence>
<evidence type="ECO:0000256" key="1">
    <source>
        <dbReference type="ARBA" id="ARBA00004123"/>
    </source>
</evidence>
<dbReference type="Gene3D" id="1.20.1160.11">
    <property type="entry name" value="Paired amphipathic helix"/>
    <property type="match status" value="1"/>
</dbReference>
<evidence type="ECO:0000256" key="3">
    <source>
        <dbReference type="ARBA" id="ARBA00023242"/>
    </source>
</evidence>
<evidence type="ECO:0000313" key="6">
    <source>
        <dbReference type="Proteomes" id="UP000799118"/>
    </source>
</evidence>
<dbReference type="InterPro" id="IPR003822">
    <property type="entry name" value="PAH"/>
</dbReference>
<dbReference type="InterPro" id="IPR039774">
    <property type="entry name" value="Sin3-like"/>
</dbReference>
<evidence type="ECO:0000256" key="2">
    <source>
        <dbReference type="ARBA" id="ARBA00022491"/>
    </source>
</evidence>
<organism evidence="5 6">
    <name type="scientific">Gymnopus androsaceus JB14</name>
    <dbReference type="NCBI Taxonomy" id="1447944"/>
    <lineage>
        <taxon>Eukaryota</taxon>
        <taxon>Fungi</taxon>
        <taxon>Dikarya</taxon>
        <taxon>Basidiomycota</taxon>
        <taxon>Agaricomycotina</taxon>
        <taxon>Agaricomycetes</taxon>
        <taxon>Agaricomycetidae</taxon>
        <taxon>Agaricales</taxon>
        <taxon>Marasmiineae</taxon>
        <taxon>Omphalotaceae</taxon>
        <taxon>Gymnopus</taxon>
    </lineage>
</organism>
<proteinExistence type="predicted"/>
<keyword evidence="2" id="KW-0678">Repressor</keyword>
<keyword evidence="6" id="KW-1185">Reference proteome</keyword>
<dbReference type="InterPro" id="IPR036600">
    <property type="entry name" value="PAH_sf"/>
</dbReference>
<name>A0A6A4H2P5_9AGAR</name>
<keyword evidence="3 4" id="KW-0539">Nucleus</keyword>
<dbReference type="Pfam" id="PF02671">
    <property type="entry name" value="PAH"/>
    <property type="match status" value="1"/>
</dbReference>
<dbReference type="GO" id="GO:0003714">
    <property type="term" value="F:transcription corepressor activity"/>
    <property type="evidence" value="ECO:0007669"/>
    <property type="project" value="InterPro"/>
</dbReference>
<dbReference type="AlphaFoldDB" id="A0A6A4H2P5"/>
<evidence type="ECO:0000256" key="4">
    <source>
        <dbReference type="PROSITE-ProRule" id="PRU00810"/>
    </source>
</evidence>
<gene>
    <name evidence="5" type="ORF">BT96DRAFT_272696</name>
</gene>
<dbReference type="PANTHER" id="PTHR12346:SF0">
    <property type="entry name" value="SIN3A, ISOFORM G"/>
    <property type="match status" value="1"/>
</dbReference>
<dbReference type="PROSITE" id="PS51477">
    <property type="entry name" value="PAH"/>
    <property type="match status" value="1"/>
</dbReference>
<dbReference type="PANTHER" id="PTHR12346">
    <property type="entry name" value="SIN3B-RELATED"/>
    <property type="match status" value="1"/>
</dbReference>
<dbReference type="GO" id="GO:0070822">
    <property type="term" value="C:Sin3-type complex"/>
    <property type="evidence" value="ECO:0007669"/>
    <property type="project" value="TreeGrafter"/>
</dbReference>
<protein>
    <recommendedName>
        <fullName evidence="7">PAH2 domain-containing protein</fullName>
    </recommendedName>
</protein>
<dbReference type="EMBL" id="ML769594">
    <property type="protein sequence ID" value="KAE9392489.1"/>
    <property type="molecule type" value="Genomic_DNA"/>
</dbReference>
<reference evidence="5" key="1">
    <citation type="journal article" date="2019" name="Environ. Microbiol.">
        <title>Fungal ecological strategies reflected in gene transcription - a case study of two litter decomposers.</title>
        <authorList>
            <person name="Barbi F."/>
            <person name="Kohler A."/>
            <person name="Barry K."/>
            <person name="Baskaran P."/>
            <person name="Daum C."/>
            <person name="Fauchery L."/>
            <person name="Ihrmark K."/>
            <person name="Kuo A."/>
            <person name="LaButti K."/>
            <person name="Lipzen A."/>
            <person name="Morin E."/>
            <person name="Grigoriev I.V."/>
            <person name="Henrissat B."/>
            <person name="Lindahl B."/>
            <person name="Martin F."/>
        </authorList>
    </citation>
    <scope>NUCLEOTIDE SEQUENCE</scope>
    <source>
        <strain evidence="5">JB14</strain>
    </source>
</reference>
<comment type="subcellular location">
    <subcellularLocation>
        <location evidence="1 4">Nucleus</location>
    </subcellularLocation>
</comment>